<feature type="domain" description="JAB" evidence="6">
    <location>
        <begin position="2"/>
        <end position="117"/>
    </location>
</feature>
<evidence type="ECO:0000313" key="7">
    <source>
        <dbReference type="EMBL" id="MBH1791787.1"/>
    </source>
</evidence>
<keyword evidence="4" id="KW-0862">Zinc</keyword>
<accession>A0AA40Y9I3</accession>
<keyword evidence="2" id="KW-0479">Metal-binding</keyword>
<evidence type="ECO:0000256" key="2">
    <source>
        <dbReference type="ARBA" id="ARBA00022723"/>
    </source>
</evidence>
<dbReference type="AlphaFoldDB" id="A0AA40Y9I3"/>
<sequence length="141" mass="15812">MHRQRAWHSERGGQLFVDPNDARGLVLAVATPPHADDRAGWTWLELDTERCRQEIRVQNEAGLRLVGHWHTHPQKVPRISPTDVRSVAQFAKKNGLIASPLAVIVGQSKEPDGIQAWIHRDGLLIQAQKRLLRVDSTLASS</sequence>
<dbReference type="EMBL" id="JADUOV010000016">
    <property type="protein sequence ID" value="MBH1791787.1"/>
    <property type="molecule type" value="Genomic_DNA"/>
</dbReference>
<evidence type="ECO:0000256" key="1">
    <source>
        <dbReference type="ARBA" id="ARBA00022670"/>
    </source>
</evidence>
<name>A0AA40Y9I3_STEMA</name>
<reference evidence="7" key="1">
    <citation type="submission" date="2020-11" db="EMBL/GenBank/DDBJ databases">
        <title>Enhanced detection system for hospital associated transmission using whole genome sequencing surveillance.</title>
        <authorList>
            <person name="Harrison L.H."/>
            <person name="Van Tyne D."/>
            <person name="Marsh J.W."/>
            <person name="Griffith M.P."/>
            <person name="Snyder D.J."/>
            <person name="Cooper V.S."/>
            <person name="Mustapha M."/>
        </authorList>
    </citation>
    <scope>NUCLEOTIDE SEQUENCE</scope>
    <source>
        <strain evidence="7">STEN00053</strain>
    </source>
</reference>
<organism evidence="7 8">
    <name type="scientific">Stenotrophomonas maltophilia</name>
    <name type="common">Pseudomonas maltophilia</name>
    <name type="synonym">Xanthomonas maltophilia</name>
    <dbReference type="NCBI Taxonomy" id="40324"/>
    <lineage>
        <taxon>Bacteria</taxon>
        <taxon>Pseudomonadati</taxon>
        <taxon>Pseudomonadota</taxon>
        <taxon>Gammaproteobacteria</taxon>
        <taxon>Lysobacterales</taxon>
        <taxon>Lysobacteraceae</taxon>
        <taxon>Stenotrophomonas</taxon>
        <taxon>Stenotrophomonas maltophilia group</taxon>
    </lineage>
</organism>
<dbReference type="GO" id="GO:0006508">
    <property type="term" value="P:proteolysis"/>
    <property type="evidence" value="ECO:0007669"/>
    <property type="project" value="UniProtKB-KW"/>
</dbReference>
<evidence type="ECO:0000259" key="6">
    <source>
        <dbReference type="Pfam" id="PF14464"/>
    </source>
</evidence>
<dbReference type="Gene3D" id="3.40.140.10">
    <property type="entry name" value="Cytidine Deaminase, domain 2"/>
    <property type="match status" value="1"/>
</dbReference>
<keyword evidence="5" id="KW-0482">Metalloprotease</keyword>
<evidence type="ECO:0000256" key="3">
    <source>
        <dbReference type="ARBA" id="ARBA00022801"/>
    </source>
</evidence>
<gene>
    <name evidence="7" type="ORF">I5V89_18140</name>
</gene>
<proteinExistence type="predicted"/>
<evidence type="ECO:0000256" key="4">
    <source>
        <dbReference type="ARBA" id="ARBA00022833"/>
    </source>
</evidence>
<dbReference type="Pfam" id="PF14464">
    <property type="entry name" value="Prok-JAB"/>
    <property type="match status" value="1"/>
</dbReference>
<comment type="caution">
    <text evidence="7">The sequence shown here is derived from an EMBL/GenBank/DDBJ whole genome shotgun (WGS) entry which is preliminary data.</text>
</comment>
<dbReference type="SUPFAM" id="SSF102712">
    <property type="entry name" value="JAB1/MPN domain"/>
    <property type="match status" value="1"/>
</dbReference>
<keyword evidence="1" id="KW-0645">Protease</keyword>
<dbReference type="GO" id="GO:0008237">
    <property type="term" value="F:metallopeptidase activity"/>
    <property type="evidence" value="ECO:0007669"/>
    <property type="project" value="UniProtKB-KW"/>
</dbReference>
<dbReference type="Proteomes" id="UP000634179">
    <property type="component" value="Unassembled WGS sequence"/>
</dbReference>
<evidence type="ECO:0000256" key="5">
    <source>
        <dbReference type="ARBA" id="ARBA00023049"/>
    </source>
</evidence>
<evidence type="ECO:0000313" key="8">
    <source>
        <dbReference type="Proteomes" id="UP000634179"/>
    </source>
</evidence>
<dbReference type="InterPro" id="IPR028090">
    <property type="entry name" value="JAB_dom_prok"/>
</dbReference>
<protein>
    <submittedName>
        <fullName evidence="7">Mov34/MPN/PAD-1 family protein</fullName>
    </submittedName>
</protein>
<dbReference type="GO" id="GO:0046872">
    <property type="term" value="F:metal ion binding"/>
    <property type="evidence" value="ECO:0007669"/>
    <property type="project" value="UniProtKB-KW"/>
</dbReference>
<keyword evidence="3" id="KW-0378">Hydrolase</keyword>